<dbReference type="InterPro" id="IPR006311">
    <property type="entry name" value="TAT_signal"/>
</dbReference>
<evidence type="ECO:0000256" key="3">
    <source>
        <dbReference type="ARBA" id="ARBA00022723"/>
    </source>
</evidence>
<accession>A0A0M5LWG4</accession>
<proteinExistence type="inferred from homology"/>
<dbReference type="Proteomes" id="UP000185990">
    <property type="component" value="Unassembled WGS sequence"/>
</dbReference>
<dbReference type="PROSITE" id="PS00705">
    <property type="entry name" value="PROK_CO2_ANHYDRASE_2"/>
    <property type="match status" value="1"/>
</dbReference>
<comment type="cofactor">
    <cofactor evidence="8">
        <name>Zn(2+)</name>
        <dbReference type="ChEBI" id="CHEBI:29105"/>
    </cofactor>
    <text evidence="8">Binds 1 zinc ion per subunit.</text>
</comment>
<reference evidence="10 13" key="2">
    <citation type="submission" date="2016-11" db="EMBL/GenBank/DDBJ databases">
        <title>Draft genome of Pseudomonas versuta A4R1.5.</title>
        <authorList>
            <person name="See-Too W.-S."/>
        </authorList>
    </citation>
    <scope>NUCLEOTIDE SEQUENCE [LARGE SCALE GENOMIC DNA]</scope>
    <source>
        <strain evidence="10 13">A4R1.5</strain>
    </source>
</reference>
<evidence type="ECO:0000256" key="8">
    <source>
        <dbReference type="PIRSR" id="PIRSR601765-1"/>
    </source>
</evidence>
<comment type="similarity">
    <text evidence="1 9">Belongs to the beta-class carbonic anhydrase family.</text>
</comment>
<dbReference type="EC" id="4.2.1.1" evidence="2 9"/>
<sequence length="249" mass="25876">MCKTSEPSPVPTINHRRNFLRLAGGGAGALMLAGVLPAQLAQAASDGPLPKPQNKLDPQQALTRLMAGNARYANGVTRRHDFLTEREALVNGQNPYAAVLGCADSRIAPEYAFDTARGDLFAVRVAGNFVTSDGLASLEYAVAVLETPLILVLGHDSCGAVSAGVKAQKDGAKFPGHIQGLADAIKPSVAKVLTMPGVLLDNSIAQNVKDTVARLKSESSLLADALAKGKLAIVGGIYKLDSGKVELIA</sequence>
<feature type="binding site" evidence="8">
    <location>
        <position position="155"/>
    </location>
    <ligand>
        <name>Zn(2+)</name>
        <dbReference type="ChEBI" id="CHEBI:29105"/>
    </ligand>
</feature>
<dbReference type="PROSITE" id="PS51318">
    <property type="entry name" value="TAT"/>
    <property type="match status" value="1"/>
</dbReference>
<evidence type="ECO:0000313" key="11">
    <source>
        <dbReference type="EMBL" id="OKA20589.1"/>
    </source>
</evidence>
<evidence type="ECO:0000313" key="10">
    <source>
        <dbReference type="EMBL" id="OKA18962.1"/>
    </source>
</evidence>
<keyword evidence="3 8" id="KW-0479">Metal-binding</keyword>
<dbReference type="Gene3D" id="3.40.1050.10">
    <property type="entry name" value="Carbonic anhydrase"/>
    <property type="match status" value="1"/>
</dbReference>
<comment type="caution">
    <text evidence="11">The sequence shown here is derived from an EMBL/GenBank/DDBJ whole genome shotgun (WGS) entry which is preliminary data.</text>
</comment>
<dbReference type="Proteomes" id="UP000186677">
    <property type="component" value="Unassembled WGS sequence"/>
</dbReference>
<comment type="function">
    <text evidence="9">Reversible hydration of carbon dioxide.</text>
</comment>
<organism evidence="11 12">
    <name type="scientific">Pseudomonas versuta</name>
    <dbReference type="NCBI Taxonomy" id="1788301"/>
    <lineage>
        <taxon>Bacteria</taxon>
        <taxon>Pseudomonadati</taxon>
        <taxon>Pseudomonadota</taxon>
        <taxon>Gammaproteobacteria</taxon>
        <taxon>Pseudomonadales</taxon>
        <taxon>Pseudomonadaceae</taxon>
        <taxon>Pseudomonas</taxon>
    </lineage>
</organism>
<evidence type="ECO:0000256" key="6">
    <source>
        <dbReference type="ARBA" id="ARBA00024993"/>
    </source>
</evidence>
<keyword evidence="13" id="KW-1185">Reference proteome</keyword>
<dbReference type="InterPro" id="IPR001765">
    <property type="entry name" value="Carbonic_anhydrase"/>
</dbReference>
<evidence type="ECO:0000256" key="1">
    <source>
        <dbReference type="ARBA" id="ARBA00006217"/>
    </source>
</evidence>
<dbReference type="InterPro" id="IPR036874">
    <property type="entry name" value="Carbonic_anhydrase_sf"/>
</dbReference>
<dbReference type="GO" id="GO:0004089">
    <property type="term" value="F:carbonate dehydratase activity"/>
    <property type="evidence" value="ECO:0007669"/>
    <property type="project" value="UniProtKB-UniRule"/>
</dbReference>
<dbReference type="EMBL" id="MPJC01000015">
    <property type="protein sequence ID" value="OKA18962.1"/>
    <property type="molecule type" value="Genomic_DNA"/>
</dbReference>
<evidence type="ECO:0000256" key="4">
    <source>
        <dbReference type="ARBA" id="ARBA00022833"/>
    </source>
</evidence>
<keyword evidence="5 9" id="KW-0456">Lyase</keyword>
<comment type="function">
    <text evidence="6">Catalyzes the reversible hydration of carbon dioxide to form bicarbonate.</text>
</comment>
<dbReference type="PROSITE" id="PS00704">
    <property type="entry name" value="PROK_CO2_ANHYDRASE_1"/>
    <property type="match status" value="1"/>
</dbReference>
<evidence type="ECO:0000256" key="5">
    <source>
        <dbReference type="ARBA" id="ARBA00023239"/>
    </source>
</evidence>
<evidence type="ECO:0000256" key="2">
    <source>
        <dbReference type="ARBA" id="ARBA00012925"/>
    </source>
</evidence>
<keyword evidence="4 8" id="KW-0862">Zinc</keyword>
<name>A0A0M5LWG4_9PSED</name>
<comment type="catalytic activity">
    <reaction evidence="7 9">
        <text>hydrogencarbonate + H(+) = CO2 + H2O</text>
        <dbReference type="Rhea" id="RHEA:10748"/>
        <dbReference type="ChEBI" id="CHEBI:15377"/>
        <dbReference type="ChEBI" id="CHEBI:15378"/>
        <dbReference type="ChEBI" id="CHEBI:16526"/>
        <dbReference type="ChEBI" id="CHEBI:17544"/>
        <dbReference type="EC" id="4.2.1.1"/>
    </reaction>
</comment>
<dbReference type="KEGG" id="ppsy:AOC04_17295"/>
<dbReference type="FunFam" id="3.40.1050.10:FF:000006">
    <property type="entry name" value="Carbonic anhydrase"/>
    <property type="match status" value="1"/>
</dbReference>
<dbReference type="CDD" id="cd03378">
    <property type="entry name" value="beta_CA_cladeC"/>
    <property type="match status" value="1"/>
</dbReference>
<dbReference type="OrthoDB" id="9797527at2"/>
<dbReference type="PANTHER" id="PTHR11002:SF79">
    <property type="entry name" value="CARBONIC ANHYDRASE 2"/>
    <property type="match status" value="1"/>
</dbReference>
<evidence type="ECO:0000313" key="12">
    <source>
        <dbReference type="Proteomes" id="UP000185990"/>
    </source>
</evidence>
<feature type="binding site" evidence="8">
    <location>
        <position position="104"/>
    </location>
    <ligand>
        <name>Zn(2+)</name>
        <dbReference type="ChEBI" id="CHEBI:29105"/>
    </ligand>
</feature>
<dbReference type="GO" id="GO:0008270">
    <property type="term" value="F:zinc ion binding"/>
    <property type="evidence" value="ECO:0007669"/>
    <property type="project" value="UniProtKB-UniRule"/>
</dbReference>
<dbReference type="RefSeq" id="WP_060695506.1">
    <property type="nucleotide sequence ID" value="NZ_CP012676.1"/>
</dbReference>
<feature type="binding site" evidence="8">
    <location>
        <position position="158"/>
    </location>
    <ligand>
        <name>Zn(2+)</name>
        <dbReference type="ChEBI" id="CHEBI:29105"/>
    </ligand>
</feature>
<evidence type="ECO:0000256" key="9">
    <source>
        <dbReference type="RuleBase" id="RU003956"/>
    </source>
</evidence>
<evidence type="ECO:0000313" key="13">
    <source>
        <dbReference type="Proteomes" id="UP000186677"/>
    </source>
</evidence>
<reference evidence="11 12" key="1">
    <citation type="submission" date="2016-11" db="EMBL/GenBank/DDBJ databases">
        <title>Draft genome of Pseudomonas versuta A4R1.12.</title>
        <authorList>
            <person name="See-Too W.-S."/>
        </authorList>
    </citation>
    <scope>NUCLEOTIDE SEQUENCE [LARGE SCALE GENOMIC DNA]</scope>
    <source>
        <strain evidence="11 12">A4R1.12</strain>
    </source>
</reference>
<dbReference type="SUPFAM" id="SSF53056">
    <property type="entry name" value="beta-carbonic anhydrase, cab"/>
    <property type="match status" value="1"/>
</dbReference>
<evidence type="ECO:0000256" key="7">
    <source>
        <dbReference type="ARBA" id="ARBA00048348"/>
    </source>
</evidence>
<dbReference type="GO" id="GO:0015976">
    <property type="term" value="P:carbon utilization"/>
    <property type="evidence" value="ECO:0007669"/>
    <property type="project" value="InterPro"/>
</dbReference>
<dbReference type="PANTHER" id="PTHR11002">
    <property type="entry name" value="CARBONIC ANHYDRASE"/>
    <property type="match status" value="1"/>
</dbReference>
<dbReference type="Pfam" id="PF00484">
    <property type="entry name" value="Pro_CA"/>
    <property type="match status" value="1"/>
</dbReference>
<protein>
    <recommendedName>
        <fullName evidence="2 9">Carbonic anhydrase</fullName>
        <ecNumber evidence="2 9">4.2.1.1</ecNumber>
    </recommendedName>
    <alternativeName>
        <fullName evidence="9">Carbonate dehydratase</fullName>
    </alternativeName>
</protein>
<dbReference type="AlphaFoldDB" id="A0A0M5LWG4"/>
<dbReference type="SMART" id="SM00947">
    <property type="entry name" value="Pro_CA"/>
    <property type="match status" value="1"/>
</dbReference>
<dbReference type="EMBL" id="MPJD01000026">
    <property type="protein sequence ID" value="OKA20589.1"/>
    <property type="molecule type" value="Genomic_DNA"/>
</dbReference>
<dbReference type="InterPro" id="IPR015892">
    <property type="entry name" value="Carbonic_anhydrase_CS"/>
</dbReference>
<accession>A0A1Q4KDV2</accession>
<feature type="binding site" evidence="8">
    <location>
        <position position="102"/>
    </location>
    <ligand>
        <name>Zn(2+)</name>
        <dbReference type="ChEBI" id="CHEBI:29105"/>
    </ligand>
</feature>
<gene>
    <name evidence="10" type="ORF">BOH73_19060</name>
    <name evidence="11" type="ORF">BOH74_17150</name>
</gene>